<feature type="signal peptide" evidence="1">
    <location>
        <begin position="1"/>
        <end position="22"/>
    </location>
</feature>
<dbReference type="RefSeq" id="WP_044430260.1">
    <property type="nucleotide sequence ID" value="NZ_BJYZ01000018.1"/>
</dbReference>
<dbReference type="PANTHER" id="PTHR43798">
    <property type="entry name" value="MONOACYLGLYCEROL LIPASE"/>
    <property type="match status" value="1"/>
</dbReference>
<dbReference type="PRINTS" id="PR00412">
    <property type="entry name" value="EPOXHYDRLASE"/>
</dbReference>
<keyword evidence="3" id="KW-0378">Hydrolase</keyword>
<accession>A0A512DU44</accession>
<dbReference type="InterPro" id="IPR000073">
    <property type="entry name" value="AB_hydrolase_1"/>
</dbReference>
<protein>
    <submittedName>
        <fullName evidence="3">Alpha/beta hydrolase</fullName>
    </submittedName>
</protein>
<feature type="chain" id="PRO_5021928298" evidence="1">
    <location>
        <begin position="23"/>
        <end position="330"/>
    </location>
</feature>
<keyword evidence="1" id="KW-0732">Signal</keyword>
<evidence type="ECO:0000259" key="2">
    <source>
        <dbReference type="Pfam" id="PF12697"/>
    </source>
</evidence>
<dbReference type="InterPro" id="IPR050266">
    <property type="entry name" value="AB_hydrolase_sf"/>
</dbReference>
<dbReference type="InterPro" id="IPR000639">
    <property type="entry name" value="Epox_hydrolase-like"/>
</dbReference>
<name>A0A512DU44_9PROT</name>
<keyword evidence="4" id="KW-1185">Reference proteome</keyword>
<dbReference type="OrthoDB" id="9815441at2"/>
<proteinExistence type="predicted"/>
<dbReference type="AlphaFoldDB" id="A0A512DU44"/>
<dbReference type="PRINTS" id="PR00111">
    <property type="entry name" value="ABHYDROLASE"/>
</dbReference>
<dbReference type="Gene3D" id="3.40.50.1820">
    <property type="entry name" value="alpha/beta hydrolase"/>
    <property type="match status" value="1"/>
</dbReference>
<evidence type="ECO:0000313" key="4">
    <source>
        <dbReference type="Proteomes" id="UP000321523"/>
    </source>
</evidence>
<feature type="domain" description="AB hydrolase-1" evidence="2">
    <location>
        <begin position="64"/>
        <end position="311"/>
    </location>
</feature>
<dbReference type="GO" id="GO:0016787">
    <property type="term" value="F:hydrolase activity"/>
    <property type="evidence" value="ECO:0007669"/>
    <property type="project" value="UniProtKB-KW"/>
</dbReference>
<organism evidence="3 4">
    <name type="scientific">Skermanella aerolata</name>
    <dbReference type="NCBI Taxonomy" id="393310"/>
    <lineage>
        <taxon>Bacteria</taxon>
        <taxon>Pseudomonadati</taxon>
        <taxon>Pseudomonadota</taxon>
        <taxon>Alphaproteobacteria</taxon>
        <taxon>Rhodospirillales</taxon>
        <taxon>Azospirillaceae</taxon>
        <taxon>Skermanella</taxon>
    </lineage>
</organism>
<dbReference type="EMBL" id="BJYZ01000018">
    <property type="protein sequence ID" value="GEO39740.1"/>
    <property type="molecule type" value="Genomic_DNA"/>
</dbReference>
<reference evidence="3 4" key="1">
    <citation type="submission" date="2019-07" db="EMBL/GenBank/DDBJ databases">
        <title>Whole genome shotgun sequence of Skermanella aerolata NBRC 106429.</title>
        <authorList>
            <person name="Hosoyama A."/>
            <person name="Uohara A."/>
            <person name="Ohji S."/>
            <person name="Ichikawa N."/>
        </authorList>
    </citation>
    <scope>NUCLEOTIDE SEQUENCE [LARGE SCALE GENOMIC DNA]</scope>
    <source>
        <strain evidence="3 4">NBRC 106429</strain>
    </source>
</reference>
<gene>
    <name evidence="3" type="ORF">SAE02_38880</name>
</gene>
<dbReference type="Proteomes" id="UP000321523">
    <property type="component" value="Unassembled WGS sequence"/>
</dbReference>
<dbReference type="Pfam" id="PF12697">
    <property type="entry name" value="Abhydrolase_6"/>
    <property type="match status" value="1"/>
</dbReference>
<sequence length="330" mass="35896">MKKGSPVSRTQKILAASAAALAATAVYNVLRTRKVEHDHPPSGRFITVDGVKLHYLEKGEGPPVVLIHGNVVTAEDFVLSGVFDRLARNHRVIAFDRPGYGYSERPQGSIWTAIEQADLLAEAFFRLGIERPVVVGHSWGSLVALELALGQPDDVSGLVLLAGYYKPTVRMDVPLVAPPAIPVIGDVLRYTVSPLMGAALMPLNVKAMFGPLDVPEHFKREFPYGFPVRPSQIRAESQDAVTMVPAVFGMADRMRELNIPIVIMAGTKDMIVDHEDHARWFHQQLPGSVLRLVPGAGHMVHYAVPDEVVEAVEAVSERKSMAEAPALAGV</sequence>
<dbReference type="SUPFAM" id="SSF53474">
    <property type="entry name" value="alpha/beta-Hydrolases"/>
    <property type="match status" value="1"/>
</dbReference>
<comment type="caution">
    <text evidence="3">The sequence shown here is derived from an EMBL/GenBank/DDBJ whole genome shotgun (WGS) entry which is preliminary data.</text>
</comment>
<dbReference type="InterPro" id="IPR029058">
    <property type="entry name" value="AB_hydrolase_fold"/>
</dbReference>
<evidence type="ECO:0000313" key="3">
    <source>
        <dbReference type="EMBL" id="GEO39740.1"/>
    </source>
</evidence>
<evidence type="ECO:0000256" key="1">
    <source>
        <dbReference type="SAM" id="SignalP"/>
    </source>
</evidence>